<organism evidence="10 11">
    <name type="scientific">Solea senegalensis</name>
    <name type="common">Senegalese sole</name>
    <dbReference type="NCBI Taxonomy" id="28829"/>
    <lineage>
        <taxon>Eukaryota</taxon>
        <taxon>Metazoa</taxon>
        <taxon>Chordata</taxon>
        <taxon>Craniata</taxon>
        <taxon>Vertebrata</taxon>
        <taxon>Euteleostomi</taxon>
        <taxon>Actinopterygii</taxon>
        <taxon>Neopterygii</taxon>
        <taxon>Teleostei</taxon>
        <taxon>Neoteleostei</taxon>
        <taxon>Acanthomorphata</taxon>
        <taxon>Carangaria</taxon>
        <taxon>Pleuronectiformes</taxon>
        <taxon>Pleuronectoidei</taxon>
        <taxon>Soleidae</taxon>
        <taxon>Solea</taxon>
    </lineage>
</organism>
<keyword evidence="5" id="KW-1015">Disulfide bond</keyword>
<dbReference type="PANTHER" id="PTHR31331:SF1">
    <property type="entry name" value="CYSTEINE RICH SECRETORY PROTEIN LCCL DOMAIN CONTAINING 2"/>
    <property type="match status" value="1"/>
</dbReference>
<feature type="transmembrane region" description="Helical" evidence="6">
    <location>
        <begin position="250"/>
        <end position="271"/>
    </location>
</feature>
<evidence type="ECO:0000259" key="9">
    <source>
        <dbReference type="PROSITE" id="PS50820"/>
    </source>
</evidence>
<feature type="chain" id="PRO_5043361229" evidence="7">
    <location>
        <begin position="24"/>
        <end position="273"/>
    </location>
</feature>
<sequence length="273" mass="29518">MFLLSQHTGPFFFFIIFISTAFGSESSVAYPVTCETRGADLTEDVVVVLCPPGCSQGQMSVFGTGIYASVSSVCGAALHRGALRAAGGPIRVHKLQGRNDYLSSYAHGIQSQPLTQWSSSFSLTKPVHVPLELTSNSSTTTQRPVKKPVKKPSVKKTVIGGNKDCQMDIAMVMDSSKNIGQRRFNLQKNFIIKLAAMLKVGPTGPHVGVIQASEHNATVKCNRMKSQKVRRRPESCHAYHPKENAKECGGATAVSLTVSLFFSSLLVSLLVHH</sequence>
<comment type="caution">
    <text evidence="10">The sequence shown here is derived from an EMBL/GenBank/DDBJ whole genome shotgun (WGS) entry which is preliminary data.</text>
</comment>
<accession>A0AAV6T078</accession>
<evidence type="ECO:0000259" key="8">
    <source>
        <dbReference type="PROSITE" id="PS50234"/>
    </source>
</evidence>
<keyword evidence="6" id="KW-1133">Transmembrane helix</keyword>
<evidence type="ECO:0000256" key="3">
    <source>
        <dbReference type="ARBA" id="ARBA00022729"/>
    </source>
</evidence>
<dbReference type="Pfam" id="PF00092">
    <property type="entry name" value="VWA"/>
    <property type="match status" value="1"/>
</dbReference>
<reference evidence="10 11" key="1">
    <citation type="journal article" date="2021" name="Sci. Rep.">
        <title>Chromosome anchoring in Senegalese sole (Solea senegalensis) reveals sex-associated markers and genome rearrangements in flatfish.</title>
        <authorList>
            <person name="Guerrero-Cozar I."/>
            <person name="Gomez-Garrido J."/>
            <person name="Berbel C."/>
            <person name="Martinez-Blanch J.F."/>
            <person name="Alioto T."/>
            <person name="Claros M.G."/>
            <person name="Gagnaire P.A."/>
            <person name="Manchado M."/>
        </authorList>
    </citation>
    <scope>NUCLEOTIDE SEQUENCE [LARGE SCALE GENOMIC DNA]</scope>
    <source>
        <strain evidence="10">Sse05_10M</strain>
    </source>
</reference>
<evidence type="ECO:0000256" key="1">
    <source>
        <dbReference type="ARBA" id="ARBA00004613"/>
    </source>
</evidence>
<dbReference type="Proteomes" id="UP000693946">
    <property type="component" value="Linkage Group LG10"/>
</dbReference>
<evidence type="ECO:0000256" key="2">
    <source>
        <dbReference type="ARBA" id="ARBA00022525"/>
    </source>
</evidence>
<dbReference type="Pfam" id="PF03815">
    <property type="entry name" value="LCCL"/>
    <property type="match status" value="1"/>
</dbReference>
<dbReference type="InterPro" id="IPR004043">
    <property type="entry name" value="LCCL"/>
</dbReference>
<evidence type="ECO:0000256" key="5">
    <source>
        <dbReference type="ARBA" id="ARBA00023157"/>
    </source>
</evidence>
<keyword evidence="4" id="KW-0677">Repeat</keyword>
<dbReference type="InterPro" id="IPR002035">
    <property type="entry name" value="VWF_A"/>
</dbReference>
<gene>
    <name evidence="10" type="ORF">JOB18_030316</name>
</gene>
<keyword evidence="3 7" id="KW-0732">Signal</keyword>
<dbReference type="SMART" id="SM00603">
    <property type="entry name" value="LCCL"/>
    <property type="match status" value="1"/>
</dbReference>
<dbReference type="InterPro" id="IPR051957">
    <property type="entry name" value="CRISP-LCCL_domain"/>
</dbReference>
<comment type="subcellular location">
    <subcellularLocation>
        <location evidence="1">Secreted</location>
    </subcellularLocation>
</comment>
<protein>
    <submittedName>
        <fullName evidence="10">Cochlin</fullName>
    </submittedName>
</protein>
<keyword evidence="6" id="KW-0812">Transmembrane</keyword>
<name>A0AAV6T078_SOLSE</name>
<dbReference type="PROSITE" id="PS50820">
    <property type="entry name" value="LCCL"/>
    <property type="match status" value="1"/>
</dbReference>
<proteinExistence type="predicted"/>
<evidence type="ECO:0000256" key="6">
    <source>
        <dbReference type="SAM" id="Phobius"/>
    </source>
</evidence>
<keyword evidence="6" id="KW-0472">Membrane</keyword>
<evidence type="ECO:0000256" key="7">
    <source>
        <dbReference type="SAM" id="SignalP"/>
    </source>
</evidence>
<keyword evidence="2" id="KW-0964">Secreted</keyword>
<dbReference type="PROSITE" id="PS50234">
    <property type="entry name" value="VWFA"/>
    <property type="match status" value="1"/>
</dbReference>
<evidence type="ECO:0000313" key="11">
    <source>
        <dbReference type="Proteomes" id="UP000693946"/>
    </source>
</evidence>
<dbReference type="EMBL" id="JAGKHQ010000002">
    <property type="protein sequence ID" value="KAG7522771.1"/>
    <property type="molecule type" value="Genomic_DNA"/>
</dbReference>
<dbReference type="AlphaFoldDB" id="A0AAV6T078"/>
<keyword evidence="11" id="KW-1185">Reference proteome</keyword>
<evidence type="ECO:0000313" key="10">
    <source>
        <dbReference type="EMBL" id="KAG7522771.1"/>
    </source>
</evidence>
<feature type="domain" description="VWFA" evidence="8">
    <location>
        <begin position="168"/>
        <end position="214"/>
    </location>
</feature>
<feature type="signal peptide" evidence="7">
    <location>
        <begin position="1"/>
        <end position="23"/>
    </location>
</feature>
<dbReference type="PANTHER" id="PTHR31331">
    <property type="entry name" value="LCCL DOMAIN PROTEIN (AFU_ORTHOLOGUE AFUA_5G08630)"/>
    <property type="match status" value="1"/>
</dbReference>
<dbReference type="GO" id="GO:0005576">
    <property type="term" value="C:extracellular region"/>
    <property type="evidence" value="ECO:0007669"/>
    <property type="project" value="UniProtKB-SubCell"/>
</dbReference>
<evidence type="ECO:0000256" key="4">
    <source>
        <dbReference type="ARBA" id="ARBA00022737"/>
    </source>
</evidence>
<dbReference type="FunFam" id="2.170.130.20:FF:000001">
    <property type="entry name" value="Cysteine-rich secretory protein LCCL domain-containing 1"/>
    <property type="match status" value="1"/>
</dbReference>
<feature type="domain" description="LCCL" evidence="9">
    <location>
        <begin position="28"/>
        <end position="121"/>
    </location>
</feature>